<evidence type="ECO:0000256" key="1">
    <source>
        <dbReference type="ARBA" id="ARBA00000294"/>
    </source>
</evidence>
<organism evidence="10 11">
    <name type="scientific">Promethearchaeum syntrophicum</name>
    <dbReference type="NCBI Taxonomy" id="2594042"/>
    <lineage>
        <taxon>Archaea</taxon>
        <taxon>Promethearchaeati</taxon>
        <taxon>Promethearchaeota</taxon>
        <taxon>Promethearchaeia</taxon>
        <taxon>Promethearchaeales</taxon>
        <taxon>Promethearchaeaceae</taxon>
        <taxon>Promethearchaeum</taxon>
    </lineage>
</organism>
<keyword evidence="4 8" id="KW-0031">Aminopeptidase</keyword>
<comment type="catalytic activity">
    <reaction evidence="1 8">
        <text>Release of N-terminal amino acids, preferentially methionine, from peptides and arylamides.</text>
        <dbReference type="EC" id="3.4.11.18"/>
    </reaction>
</comment>
<dbReference type="SUPFAM" id="SSF46785">
    <property type="entry name" value="Winged helix' DNA-binding domain"/>
    <property type="match status" value="1"/>
</dbReference>
<evidence type="ECO:0000256" key="2">
    <source>
        <dbReference type="ARBA" id="ARBA00001936"/>
    </source>
</evidence>
<dbReference type="InterPro" id="IPR002468">
    <property type="entry name" value="Pept_M24A_MAP2"/>
</dbReference>
<dbReference type="InterPro" id="IPR001714">
    <property type="entry name" value="Pept_M24_MAP"/>
</dbReference>
<dbReference type="PANTHER" id="PTHR45777">
    <property type="entry name" value="METHIONINE AMINOPEPTIDASE 2"/>
    <property type="match status" value="1"/>
</dbReference>
<comment type="cofactor">
    <cofactor evidence="3">
        <name>Fe(2+)</name>
        <dbReference type="ChEBI" id="CHEBI:29033"/>
    </cofactor>
</comment>
<dbReference type="InterPro" id="IPR036390">
    <property type="entry name" value="WH_DNA-bd_sf"/>
</dbReference>
<dbReference type="InterPro" id="IPR050247">
    <property type="entry name" value="Met_Aminopeptidase_Type2"/>
</dbReference>
<keyword evidence="11" id="KW-1185">Reference proteome</keyword>
<reference evidence="10 11" key="2">
    <citation type="journal article" date="2024" name="Int. J. Syst. Evol. Microbiol.">
        <title>Promethearchaeum syntrophicum gen. nov., sp. nov., an anaerobic, obligately syntrophic archaeon, the first isolate of the lineage 'Asgard' archaea, and proposal of the new archaeal phylum Promethearchaeota phyl. nov. and kingdom Promethearchaeati regn. nov.</title>
        <authorList>
            <person name="Imachi H."/>
            <person name="Nobu M.K."/>
            <person name="Kato S."/>
            <person name="Takaki Y."/>
            <person name="Miyazaki M."/>
            <person name="Miyata M."/>
            <person name="Ogawara M."/>
            <person name="Saito Y."/>
            <person name="Sakai S."/>
            <person name="Tahara Y.O."/>
            <person name="Takano Y."/>
            <person name="Tasumi E."/>
            <person name="Uematsu K."/>
            <person name="Yoshimura T."/>
            <person name="Itoh T."/>
            <person name="Ohkuma M."/>
            <person name="Takai K."/>
        </authorList>
    </citation>
    <scope>NUCLEOTIDE SEQUENCE [LARGE SCALE GENOMIC DNA]</scope>
    <source>
        <strain evidence="10 11">MK-D1</strain>
    </source>
</reference>
<evidence type="ECO:0000256" key="6">
    <source>
        <dbReference type="ARBA" id="ARBA00022723"/>
    </source>
</evidence>
<dbReference type="Gene3D" id="1.10.10.10">
    <property type="entry name" value="Winged helix-like DNA-binding domain superfamily/Winged helix DNA-binding domain"/>
    <property type="match status" value="1"/>
</dbReference>
<evidence type="ECO:0000313" key="11">
    <source>
        <dbReference type="Proteomes" id="UP000321408"/>
    </source>
</evidence>
<dbReference type="Pfam" id="PF00557">
    <property type="entry name" value="Peptidase_M24"/>
    <property type="match status" value="1"/>
</dbReference>
<dbReference type="PANTHER" id="PTHR45777:SF2">
    <property type="entry name" value="METHIONINE AMINOPEPTIDASE 2"/>
    <property type="match status" value="1"/>
</dbReference>
<dbReference type="Gene3D" id="3.90.230.10">
    <property type="entry name" value="Creatinase/methionine aminopeptidase superfamily"/>
    <property type="match status" value="1"/>
</dbReference>
<name>A0A5B9DA17_9ARCH</name>
<comment type="cofactor">
    <cofactor evidence="8">
        <name>Co(2+)</name>
        <dbReference type="ChEBI" id="CHEBI:48828"/>
    </cofactor>
    <cofactor evidence="8">
        <name>Zn(2+)</name>
        <dbReference type="ChEBI" id="CHEBI:29105"/>
    </cofactor>
    <cofactor evidence="8">
        <name>Mn(2+)</name>
        <dbReference type="ChEBI" id="CHEBI:29035"/>
    </cofactor>
    <cofactor evidence="8">
        <name>Fe(2+)</name>
        <dbReference type="ChEBI" id="CHEBI:29033"/>
    </cofactor>
    <text evidence="8">Binds 2 divalent metal cations per subunit. Has a high-affinity and a low affinity metal-binding site. The true nature of the physiological cofactor is under debate. The enzyme is active with cobalt, zinc, manganese or divalent iron ions.</text>
</comment>
<accession>A0A5B9DA17</accession>
<dbReference type="EC" id="3.4.11.18" evidence="8"/>
<dbReference type="GO" id="GO:0070006">
    <property type="term" value="F:metalloaminopeptidase activity"/>
    <property type="evidence" value="ECO:0007669"/>
    <property type="project" value="InterPro"/>
</dbReference>
<comment type="function">
    <text evidence="8">Removes the N-terminal methionine from nascent proteins. The N-terminal methionine is often cleaved when the second residue in the primary sequence is small and uncharged (Met-Ala-, Cys, Gly, Pro, Ser, Thr, or Val).</text>
</comment>
<dbReference type="GO" id="GO:0004239">
    <property type="term" value="F:initiator methionyl aminopeptidase activity"/>
    <property type="evidence" value="ECO:0007669"/>
    <property type="project" value="UniProtKB-EC"/>
</dbReference>
<keyword evidence="6 8" id="KW-0479">Metal-binding</keyword>
<dbReference type="PRINTS" id="PR00599">
    <property type="entry name" value="MAPEPTIDASE"/>
</dbReference>
<evidence type="ECO:0000256" key="8">
    <source>
        <dbReference type="RuleBase" id="RU003653"/>
    </source>
</evidence>
<reference evidence="10 11" key="1">
    <citation type="journal article" date="2020" name="Nature">
        <title>Isolation of an archaeon at the prokaryote-eukaryote interface.</title>
        <authorList>
            <person name="Imachi H."/>
            <person name="Nobu M.K."/>
            <person name="Nakahara N."/>
            <person name="Morono Y."/>
            <person name="Ogawara M."/>
            <person name="Takaki Y."/>
            <person name="Takano Y."/>
            <person name="Uematsu K."/>
            <person name="Ikuta T."/>
            <person name="Ito M."/>
            <person name="Matsui Y."/>
            <person name="Miyazaki M."/>
            <person name="Murata K."/>
            <person name="Saito Y."/>
            <person name="Sakai S."/>
            <person name="Song C."/>
            <person name="Tasumi E."/>
            <person name="Yamanaka Y."/>
            <person name="Yamaguchi T."/>
            <person name="Kamagata Y."/>
            <person name="Tamaki H."/>
            <person name="Takai K."/>
        </authorList>
    </citation>
    <scope>NUCLEOTIDE SEQUENCE [LARGE SCALE GENOMIC DNA]</scope>
    <source>
        <strain evidence="10 11">MK-D1</strain>
    </source>
</reference>
<dbReference type="EMBL" id="CP042905">
    <property type="protein sequence ID" value="QEE15952.1"/>
    <property type="molecule type" value="Genomic_DNA"/>
</dbReference>
<dbReference type="SUPFAM" id="SSF55920">
    <property type="entry name" value="Creatinase/aminopeptidase"/>
    <property type="match status" value="1"/>
</dbReference>
<dbReference type="NCBIfam" id="TIGR00501">
    <property type="entry name" value="met_pdase_II"/>
    <property type="match status" value="1"/>
</dbReference>
<dbReference type="GO" id="GO:0005737">
    <property type="term" value="C:cytoplasm"/>
    <property type="evidence" value="ECO:0007669"/>
    <property type="project" value="TreeGrafter"/>
</dbReference>
<dbReference type="GO" id="GO:0006508">
    <property type="term" value="P:proteolysis"/>
    <property type="evidence" value="ECO:0007669"/>
    <property type="project" value="UniProtKB-KW"/>
</dbReference>
<dbReference type="InterPro" id="IPR036388">
    <property type="entry name" value="WH-like_DNA-bd_sf"/>
</dbReference>
<evidence type="ECO:0000313" key="10">
    <source>
        <dbReference type="EMBL" id="QEE15952.1"/>
    </source>
</evidence>
<comment type="similarity">
    <text evidence="8">Belongs to the peptidase M24A family.</text>
</comment>
<gene>
    <name evidence="10" type="primary">map</name>
    <name evidence="10" type="ORF">DSAG12_01779</name>
</gene>
<evidence type="ECO:0000256" key="5">
    <source>
        <dbReference type="ARBA" id="ARBA00022670"/>
    </source>
</evidence>
<protein>
    <recommendedName>
        <fullName evidence="8">Methionine aminopeptidase</fullName>
        <ecNumber evidence="8">3.4.11.18</ecNumber>
    </recommendedName>
</protein>
<dbReference type="OrthoDB" id="372008at2157"/>
<dbReference type="GeneID" id="41329772"/>
<sequence>MPPLDSEITKKYLKAGQAVAHALKLAYKLARPGTNLFDLATILENDIIDSGADGWSFPANLSLDVEAAHYSPIIDDSKTLPPEGLLKVDLGSHVDGYVADSAITVNLGNSEKYNTLIKAVKDALYAAIPLFKPGVTLREIGVAIEREITKFDGLKPVSNLGGHQLKQWDLHAGAFVPNISNSPEKYVLKEGDQFACEPFATNGYGAIKNGTEMTIFRVKGIKKKKNLPMHEKIRLQNFKKKFKTFPFSPRWIDFIPKSQINGAVSKYLRQGILDGYHVFIERGNGIVSQHEHTIIVTQDGGIPTTWWEDFDYKDLWK</sequence>
<dbReference type="Proteomes" id="UP000321408">
    <property type="component" value="Chromosome"/>
</dbReference>
<dbReference type="GO" id="GO:0046872">
    <property type="term" value="F:metal ion binding"/>
    <property type="evidence" value="ECO:0007669"/>
    <property type="project" value="UniProtKB-KW"/>
</dbReference>
<comment type="cofactor">
    <cofactor evidence="2">
        <name>Mn(2+)</name>
        <dbReference type="ChEBI" id="CHEBI:29035"/>
    </cofactor>
</comment>
<dbReference type="AlphaFoldDB" id="A0A5B9DA17"/>
<keyword evidence="7 10" id="KW-0378">Hydrolase</keyword>
<feature type="domain" description="Peptidase M24" evidence="9">
    <location>
        <begin position="11"/>
        <end position="205"/>
    </location>
</feature>
<keyword evidence="5 8" id="KW-0645">Protease</keyword>
<evidence type="ECO:0000259" key="9">
    <source>
        <dbReference type="Pfam" id="PF00557"/>
    </source>
</evidence>
<dbReference type="InterPro" id="IPR036005">
    <property type="entry name" value="Creatinase/aminopeptidase-like"/>
</dbReference>
<dbReference type="InterPro" id="IPR000994">
    <property type="entry name" value="Pept_M24"/>
</dbReference>
<evidence type="ECO:0000256" key="3">
    <source>
        <dbReference type="ARBA" id="ARBA00001954"/>
    </source>
</evidence>
<proteinExistence type="inferred from homology"/>
<dbReference type="KEGG" id="psyt:DSAG12_01779"/>
<evidence type="ECO:0000256" key="4">
    <source>
        <dbReference type="ARBA" id="ARBA00022438"/>
    </source>
</evidence>
<evidence type="ECO:0000256" key="7">
    <source>
        <dbReference type="ARBA" id="ARBA00022801"/>
    </source>
</evidence>
<dbReference type="RefSeq" id="WP_147662847.1">
    <property type="nucleotide sequence ID" value="NZ_CP042905.2"/>
</dbReference>